<protein>
    <submittedName>
        <fullName evidence="1">Uncharacterized protein</fullName>
    </submittedName>
</protein>
<sequence length="99" mass="11517">MFYATKHTLKECSLLSDDEHLPVYDAFESETSEIEINYQQRNEDNEYNKAMEKVKIWNCNSTLTVSYDWDDIIIDDKTINKNGSIINLISDDEIISISS</sequence>
<proteinExistence type="predicted"/>
<evidence type="ECO:0000313" key="1">
    <source>
        <dbReference type="EMBL" id="MBY22898.1"/>
    </source>
</evidence>
<dbReference type="EMBL" id="GGMR01010279">
    <property type="protein sequence ID" value="MBY22898.1"/>
    <property type="molecule type" value="Transcribed_RNA"/>
</dbReference>
<dbReference type="AlphaFoldDB" id="A0A2S2P107"/>
<reference evidence="1" key="1">
    <citation type="submission" date="2018-04" db="EMBL/GenBank/DDBJ databases">
        <title>Transcriptome of Schizaphis graminum biotype I.</title>
        <authorList>
            <person name="Scully E.D."/>
            <person name="Geib S.M."/>
            <person name="Palmer N.A."/>
            <person name="Koch K."/>
            <person name="Bradshaw J."/>
            <person name="Heng-Moss T."/>
            <person name="Sarath G."/>
        </authorList>
    </citation>
    <scope>NUCLEOTIDE SEQUENCE</scope>
</reference>
<name>A0A2S2P107_SCHGA</name>
<accession>A0A2S2P107</accession>
<organism evidence="1">
    <name type="scientific">Schizaphis graminum</name>
    <name type="common">Green bug aphid</name>
    <dbReference type="NCBI Taxonomy" id="13262"/>
    <lineage>
        <taxon>Eukaryota</taxon>
        <taxon>Metazoa</taxon>
        <taxon>Ecdysozoa</taxon>
        <taxon>Arthropoda</taxon>
        <taxon>Hexapoda</taxon>
        <taxon>Insecta</taxon>
        <taxon>Pterygota</taxon>
        <taxon>Neoptera</taxon>
        <taxon>Paraneoptera</taxon>
        <taxon>Hemiptera</taxon>
        <taxon>Sternorrhyncha</taxon>
        <taxon>Aphidomorpha</taxon>
        <taxon>Aphidoidea</taxon>
        <taxon>Aphididae</taxon>
        <taxon>Aphidini</taxon>
        <taxon>Schizaphis</taxon>
    </lineage>
</organism>
<gene>
    <name evidence="1" type="ORF">g.3156</name>
</gene>